<name>B9TQF1_RICCO</name>
<dbReference type="AlphaFoldDB" id="B9TQF1"/>
<sequence>MRITTANDGAVLFHAQPSGQDGDTFTATRLTATEVVFENAGHDFPQRVIYRYDAPSRLRAAIEGTVNGAPKRIDFPMTRAACPGLAQAR</sequence>
<evidence type="ECO:0000313" key="2">
    <source>
        <dbReference type="EMBL" id="EEF21913.1"/>
    </source>
</evidence>
<reference evidence="3" key="1">
    <citation type="journal article" date="2010" name="Nat. Biotechnol.">
        <title>Draft genome sequence of the oilseed species Ricinus communis.</title>
        <authorList>
            <person name="Chan A.P."/>
            <person name="Crabtree J."/>
            <person name="Zhao Q."/>
            <person name="Lorenzi H."/>
            <person name="Orvis J."/>
            <person name="Puiu D."/>
            <person name="Melake-Berhan A."/>
            <person name="Jones K.M."/>
            <person name="Redman J."/>
            <person name="Chen G."/>
            <person name="Cahoon E.B."/>
            <person name="Gedil M."/>
            <person name="Stanke M."/>
            <person name="Haas B.J."/>
            <person name="Wortman J.R."/>
            <person name="Fraser-Liggett C.M."/>
            <person name="Ravel J."/>
            <person name="Rabinowicz P.D."/>
        </authorList>
    </citation>
    <scope>NUCLEOTIDE SEQUENCE [LARGE SCALE GENOMIC DNA]</scope>
    <source>
        <strain evidence="3">cv. Hale</strain>
    </source>
</reference>
<evidence type="ECO:0000259" key="1">
    <source>
        <dbReference type="Pfam" id="PF19780"/>
    </source>
</evidence>
<gene>
    <name evidence="2" type="ORF">RCOM_2022470</name>
</gene>
<protein>
    <recommendedName>
        <fullName evidence="1">DUF6265 domain-containing protein</fullName>
    </recommendedName>
</protein>
<organism evidence="2 3">
    <name type="scientific">Ricinus communis</name>
    <name type="common">Castor bean</name>
    <dbReference type="NCBI Taxonomy" id="3988"/>
    <lineage>
        <taxon>Eukaryota</taxon>
        <taxon>Viridiplantae</taxon>
        <taxon>Streptophyta</taxon>
        <taxon>Embryophyta</taxon>
        <taxon>Tracheophyta</taxon>
        <taxon>Spermatophyta</taxon>
        <taxon>Magnoliopsida</taxon>
        <taxon>eudicotyledons</taxon>
        <taxon>Gunneridae</taxon>
        <taxon>Pentapetalae</taxon>
        <taxon>rosids</taxon>
        <taxon>fabids</taxon>
        <taxon>Malpighiales</taxon>
        <taxon>Euphorbiaceae</taxon>
        <taxon>Acalyphoideae</taxon>
        <taxon>Acalypheae</taxon>
        <taxon>Ricinus</taxon>
    </lineage>
</organism>
<dbReference type="EMBL" id="EQ998674">
    <property type="protein sequence ID" value="EEF21913.1"/>
    <property type="molecule type" value="Genomic_DNA"/>
</dbReference>
<dbReference type="InterPro" id="IPR046232">
    <property type="entry name" value="DUF6265"/>
</dbReference>
<proteinExistence type="predicted"/>
<dbReference type="InParanoid" id="B9TQF1"/>
<feature type="domain" description="DUF6265" evidence="1">
    <location>
        <begin position="2"/>
        <end position="63"/>
    </location>
</feature>
<dbReference type="Pfam" id="PF19780">
    <property type="entry name" value="DUF6265"/>
    <property type="match status" value="1"/>
</dbReference>
<dbReference type="Proteomes" id="UP000008311">
    <property type="component" value="Unassembled WGS sequence"/>
</dbReference>
<evidence type="ECO:0000313" key="3">
    <source>
        <dbReference type="Proteomes" id="UP000008311"/>
    </source>
</evidence>
<keyword evidence="3" id="KW-1185">Reference proteome</keyword>
<accession>B9TQF1</accession>